<comment type="caution">
    <text evidence="15">The sequence shown here is derived from an EMBL/GenBank/DDBJ whole genome shotgun (WGS) entry which is preliminary data.</text>
</comment>
<dbReference type="AlphaFoldDB" id="A0A8H7WF44"/>
<dbReference type="InterPro" id="IPR026541">
    <property type="entry name" value="MRG_dom"/>
</dbReference>
<feature type="compositionally biased region" description="Polar residues" evidence="13">
    <location>
        <begin position="9"/>
        <end position="20"/>
    </location>
</feature>
<comment type="similarity">
    <text evidence="2">Belongs to the MRG family.</text>
</comment>
<reference evidence="15" key="1">
    <citation type="submission" date="2021-02" db="EMBL/GenBank/DDBJ databases">
        <title>Genome sequence Cadophora malorum strain M34.</title>
        <authorList>
            <person name="Stefanovic E."/>
            <person name="Vu D."/>
            <person name="Scully C."/>
            <person name="Dijksterhuis J."/>
            <person name="Roader J."/>
            <person name="Houbraken J."/>
        </authorList>
    </citation>
    <scope>NUCLEOTIDE SEQUENCE</scope>
    <source>
        <strain evidence="15">M34</strain>
    </source>
</reference>
<dbReference type="Gene3D" id="2.30.30.140">
    <property type="match status" value="1"/>
</dbReference>
<sequence length="989" mass="108683">MWFPPLSRYSKTPTPSNNVYKRSWDDWVPQDRVRKFTEENKELAAQLHNQMKALQTRGGPKSTTKGRGGRANGSDFSSARGSEERYASAAAQSGRGGARRHRDYDLEPRCQYGNHVEERARRRLQGSHGASLMPQVPESDGISRVLRWRRRVQENHPTGSAAGWSCDTSSEDDHDECQIIHRGVEELPSPFLDVCVDKSSRLSKVKSGEGEERQNPDPKPSSSAAPTTHIFSSATTAPGYSPIGDPELALQNIVLSIDDSIDIDTMSPIKWRVTYEGSPHKQRSFYKGCATPENISPCPLLESAVSCSVADDAAHNSPSRVVTSSSELHDTVQKANKPPARNSRPSAKVPVAAPKTPSPPRLKLICTPPPSNDSPDTTGNTTTSIGKSDISDDLTIPSAARRRSTRAIKPSSKAVDSDLTSVPAPARTLKRKAASDNDNTEAKHSAKPAPTHATKKKKTSPDAVSTTVEQAGKAIGKATDKAENTQNPTSKKRKSIDCDINNETNKAHSKPATALAPPKRDRKSRNATMNSPQDVMDGGTEPIATDATVATVAPVTDRRAARAARAARRNGEEGDAELVALDIDRTNSKRKYQAWADPNSSEWDVIRFLQDDEMLAPDNLLQLPPKGFEYIDEVNGRLRNPNKYAYSHSKPAKANALHPKLLEHIKNGSDTAMVRLYYEDMPRKHVVPFAGRIDIPETGSGWKPGPPGRGRRARMTQTNDLHDTGVPAPVIAPGLVSENSDQSSSLTTPSSTSESEPPFTPASSPAPAPTFARKKRSDPADKIFIAFPGLAANYDVLTNRDSQEETFHTRPSIHLPVPDHIKAILVDDWENVTKNQQLVPLPAAQPVNKILDDYLDYEQPRRQTGTPQADILLEVIAGLKEYFEKTLGRILLYRFERSQYIEVREGFNKDTGDFAGKTVGDTYGAEHLCRLIVTLPELIAQTNMDAQSSNRLREELTKLTIWIGRNVTKYFVSEYETPSPEYVEKARSG</sequence>
<feature type="region of interest" description="Disordered" evidence="13">
    <location>
        <begin position="316"/>
        <end position="551"/>
    </location>
</feature>
<dbReference type="PANTHER" id="PTHR10880">
    <property type="entry name" value="MORTALITY FACTOR 4-LIKE PROTEIN"/>
    <property type="match status" value="1"/>
</dbReference>
<dbReference type="InterPro" id="IPR038217">
    <property type="entry name" value="MRG_C_sf"/>
</dbReference>
<comment type="subcellular location">
    <subcellularLocation>
        <location evidence="1">Nucleus</location>
    </subcellularLocation>
</comment>
<dbReference type="GO" id="GO:0006281">
    <property type="term" value="P:DNA repair"/>
    <property type="evidence" value="ECO:0007669"/>
    <property type="project" value="UniProtKB-KW"/>
</dbReference>
<dbReference type="GO" id="GO:0035267">
    <property type="term" value="C:NuA4 histone acetyltransferase complex"/>
    <property type="evidence" value="ECO:0007669"/>
    <property type="project" value="TreeGrafter"/>
</dbReference>
<comment type="function">
    <text evidence="11">Involved in deacetylation of histones, chromatin assembly and chromosome segregation. May act as a transcriptional oscillator, directing histone deacetylases to specific chromosomal domains. Component of the NuA4 histone acetyltransferase complex which is involved in transcriptional activation of selected genes principally by acetylation of nucleosomal histone H4 and H2A. The NuA4 complex is also involved in DNA repair.</text>
</comment>
<feature type="domain" description="MRG" evidence="14">
    <location>
        <begin position="799"/>
        <end position="976"/>
    </location>
</feature>
<evidence type="ECO:0000256" key="7">
    <source>
        <dbReference type="ARBA" id="ARBA00023015"/>
    </source>
</evidence>
<keyword evidence="16" id="KW-1185">Reference proteome</keyword>
<keyword evidence="7" id="KW-0805">Transcription regulation</keyword>
<feature type="compositionally biased region" description="Basic and acidic residues" evidence="13">
    <location>
        <begin position="203"/>
        <end position="216"/>
    </location>
</feature>
<name>A0A8H7WF44_9HELO</name>
<evidence type="ECO:0000256" key="3">
    <source>
        <dbReference type="ARBA" id="ARBA00011353"/>
    </source>
</evidence>
<feature type="compositionally biased region" description="Pro residues" evidence="13">
    <location>
        <begin position="758"/>
        <end position="768"/>
    </location>
</feature>
<dbReference type="Pfam" id="PF05712">
    <property type="entry name" value="MRG"/>
    <property type="match status" value="1"/>
</dbReference>
<keyword evidence="8" id="KW-0804">Transcription</keyword>
<evidence type="ECO:0000256" key="1">
    <source>
        <dbReference type="ARBA" id="ARBA00004123"/>
    </source>
</evidence>
<dbReference type="GO" id="GO:0032221">
    <property type="term" value="C:Rpd3S complex"/>
    <property type="evidence" value="ECO:0007669"/>
    <property type="project" value="TreeGrafter"/>
</dbReference>
<keyword evidence="6" id="KW-0156">Chromatin regulator</keyword>
<feature type="region of interest" description="Disordered" evidence="13">
    <location>
        <begin position="1"/>
        <end position="24"/>
    </location>
</feature>
<dbReference type="Proteomes" id="UP000664132">
    <property type="component" value="Unassembled WGS sequence"/>
</dbReference>
<protein>
    <recommendedName>
        <fullName evidence="4">Chromatin modification-related protein EAF3</fullName>
    </recommendedName>
    <alternativeName>
        <fullName evidence="12">Chromatin modification-related protein eaf3</fullName>
    </alternativeName>
</protein>
<dbReference type="GO" id="GO:0006355">
    <property type="term" value="P:regulation of DNA-templated transcription"/>
    <property type="evidence" value="ECO:0007669"/>
    <property type="project" value="InterPro"/>
</dbReference>
<accession>A0A8H7WF44</accession>
<gene>
    <name evidence="15" type="ORF">IFR04_003220</name>
</gene>
<evidence type="ECO:0000256" key="4">
    <source>
        <dbReference type="ARBA" id="ARBA00018505"/>
    </source>
</evidence>
<evidence type="ECO:0000256" key="12">
    <source>
        <dbReference type="ARBA" id="ARBA00072864"/>
    </source>
</evidence>
<dbReference type="EMBL" id="JAFJYH010000031">
    <property type="protein sequence ID" value="KAG4423675.1"/>
    <property type="molecule type" value="Genomic_DNA"/>
</dbReference>
<evidence type="ECO:0000256" key="10">
    <source>
        <dbReference type="ARBA" id="ARBA00023242"/>
    </source>
</evidence>
<dbReference type="GO" id="GO:0006325">
    <property type="term" value="P:chromatin organization"/>
    <property type="evidence" value="ECO:0007669"/>
    <property type="project" value="UniProtKB-KW"/>
</dbReference>
<feature type="compositionally biased region" description="Low complexity" evidence="13">
    <location>
        <begin position="743"/>
        <end position="757"/>
    </location>
</feature>
<dbReference type="InterPro" id="IPR008676">
    <property type="entry name" value="MRG"/>
</dbReference>
<dbReference type="FunFam" id="1.10.274.30:FF:000004">
    <property type="entry name" value="Putative Chromatin modification-related protein eaf3"/>
    <property type="match status" value="1"/>
</dbReference>
<keyword evidence="9" id="KW-0234">DNA repair</keyword>
<feature type="compositionally biased region" description="Polar residues" evidence="13">
    <location>
        <begin position="316"/>
        <end position="326"/>
    </location>
</feature>
<evidence type="ECO:0000256" key="11">
    <source>
        <dbReference type="ARBA" id="ARBA00057322"/>
    </source>
</evidence>
<keyword evidence="5" id="KW-0227">DNA damage</keyword>
<evidence type="ECO:0000256" key="5">
    <source>
        <dbReference type="ARBA" id="ARBA00022763"/>
    </source>
</evidence>
<proteinExistence type="inferred from homology"/>
<feature type="region of interest" description="Disordered" evidence="13">
    <location>
        <begin position="46"/>
        <end position="106"/>
    </location>
</feature>
<feature type="region of interest" description="Disordered" evidence="13">
    <location>
        <begin position="203"/>
        <end position="227"/>
    </location>
</feature>
<evidence type="ECO:0000256" key="2">
    <source>
        <dbReference type="ARBA" id="ARBA00009093"/>
    </source>
</evidence>
<feature type="region of interest" description="Disordered" evidence="13">
    <location>
        <begin position="694"/>
        <end position="775"/>
    </location>
</feature>
<evidence type="ECO:0000313" key="16">
    <source>
        <dbReference type="Proteomes" id="UP000664132"/>
    </source>
</evidence>
<dbReference type="OrthoDB" id="124855at2759"/>
<evidence type="ECO:0000259" key="14">
    <source>
        <dbReference type="Pfam" id="PF05712"/>
    </source>
</evidence>
<dbReference type="PROSITE" id="PS51640">
    <property type="entry name" value="MRG"/>
    <property type="match status" value="1"/>
</dbReference>
<evidence type="ECO:0000256" key="6">
    <source>
        <dbReference type="ARBA" id="ARBA00022853"/>
    </source>
</evidence>
<organism evidence="15 16">
    <name type="scientific">Cadophora malorum</name>
    <dbReference type="NCBI Taxonomy" id="108018"/>
    <lineage>
        <taxon>Eukaryota</taxon>
        <taxon>Fungi</taxon>
        <taxon>Dikarya</taxon>
        <taxon>Ascomycota</taxon>
        <taxon>Pezizomycotina</taxon>
        <taxon>Leotiomycetes</taxon>
        <taxon>Helotiales</taxon>
        <taxon>Ploettnerulaceae</taxon>
        <taxon>Cadophora</taxon>
    </lineage>
</organism>
<dbReference type="PANTHER" id="PTHR10880:SF15">
    <property type="entry name" value="MSL COMPLEX SUBUNIT 3"/>
    <property type="match status" value="1"/>
</dbReference>
<evidence type="ECO:0000256" key="9">
    <source>
        <dbReference type="ARBA" id="ARBA00023204"/>
    </source>
</evidence>
<evidence type="ECO:0000313" key="15">
    <source>
        <dbReference type="EMBL" id="KAG4423675.1"/>
    </source>
</evidence>
<evidence type="ECO:0000256" key="13">
    <source>
        <dbReference type="SAM" id="MobiDB-lite"/>
    </source>
</evidence>
<evidence type="ECO:0000256" key="8">
    <source>
        <dbReference type="ARBA" id="ARBA00023163"/>
    </source>
</evidence>
<comment type="subunit">
    <text evidence="3">Component of the NuA4 histone acetyltransferase complex.</text>
</comment>
<keyword evidence="10" id="KW-0539">Nucleus</keyword>
<dbReference type="Gene3D" id="1.10.274.30">
    <property type="entry name" value="MRG domain"/>
    <property type="match status" value="1"/>
</dbReference>